<dbReference type="SUPFAM" id="SSF55120">
    <property type="entry name" value="Pseudouridine synthase"/>
    <property type="match status" value="1"/>
</dbReference>
<feature type="compositionally biased region" description="Polar residues" evidence="4">
    <location>
        <begin position="1"/>
        <end position="25"/>
    </location>
</feature>
<dbReference type="InterPro" id="IPR006145">
    <property type="entry name" value="PsdUridine_synth_RsuA/RluA"/>
</dbReference>
<dbReference type="InterPro" id="IPR042092">
    <property type="entry name" value="PsdUridine_s_RsuA/RluB/E/F_cat"/>
</dbReference>
<comment type="similarity">
    <text evidence="1 3">Belongs to the pseudouridine synthase RsuA family.</text>
</comment>
<feature type="domain" description="Pseudouridine synthase RsuA/RluA-like" evidence="5">
    <location>
        <begin position="48"/>
        <end position="192"/>
    </location>
</feature>
<dbReference type="Pfam" id="PF00849">
    <property type="entry name" value="PseudoU_synth_2"/>
    <property type="match status" value="1"/>
</dbReference>
<accession>A0ABT9FJR1</accession>
<reference evidence="6" key="1">
    <citation type="submission" date="2023-07" db="EMBL/GenBank/DDBJ databases">
        <title>Genome content predicts the carbon catabolic preferences of heterotrophic bacteria.</title>
        <authorList>
            <person name="Gralka M."/>
        </authorList>
    </citation>
    <scope>NUCLEOTIDE SEQUENCE</scope>
    <source>
        <strain evidence="6">4G09</strain>
    </source>
</reference>
<dbReference type="RefSeq" id="WP_286891077.1">
    <property type="nucleotide sequence ID" value="NZ_JAUYVT010000026.1"/>
</dbReference>
<evidence type="ECO:0000256" key="4">
    <source>
        <dbReference type="SAM" id="MobiDB-lite"/>
    </source>
</evidence>
<dbReference type="Gene3D" id="3.30.70.1560">
    <property type="entry name" value="Alpha-L RNA-binding motif"/>
    <property type="match status" value="1"/>
</dbReference>
<evidence type="ECO:0000259" key="5">
    <source>
        <dbReference type="Pfam" id="PF00849"/>
    </source>
</evidence>
<dbReference type="PANTHER" id="PTHR47683:SF2">
    <property type="entry name" value="RNA-BINDING S4 DOMAIN-CONTAINING PROTEIN"/>
    <property type="match status" value="1"/>
</dbReference>
<keyword evidence="2 3" id="KW-0413">Isomerase</keyword>
<dbReference type="InterPro" id="IPR018496">
    <property type="entry name" value="PsdUridine_synth_RsuA/RluB_CS"/>
</dbReference>
<dbReference type="InterPro" id="IPR020094">
    <property type="entry name" value="TruA/RsuA/RluB/E/F_N"/>
</dbReference>
<gene>
    <name evidence="6" type="ORF">Q8W34_19445</name>
</gene>
<dbReference type="Gene3D" id="3.30.70.580">
    <property type="entry name" value="Pseudouridine synthase I, catalytic domain, N-terminal subdomain"/>
    <property type="match status" value="1"/>
</dbReference>
<dbReference type="PANTHER" id="PTHR47683">
    <property type="entry name" value="PSEUDOURIDINE SYNTHASE FAMILY PROTEIN-RELATED"/>
    <property type="match status" value="1"/>
</dbReference>
<dbReference type="InterPro" id="IPR020103">
    <property type="entry name" value="PsdUridine_synth_cat_dom_sf"/>
</dbReference>
<proteinExistence type="inferred from homology"/>
<evidence type="ECO:0000313" key="6">
    <source>
        <dbReference type="EMBL" id="MDP2566825.1"/>
    </source>
</evidence>
<comment type="caution">
    <text evidence="6">The sequence shown here is derived from an EMBL/GenBank/DDBJ whole genome shotgun (WGS) entry which is preliminary data.</text>
</comment>
<dbReference type="InterPro" id="IPR000748">
    <property type="entry name" value="PsdUridine_synth_RsuA/RluB/E/F"/>
</dbReference>
<dbReference type="InterPro" id="IPR050343">
    <property type="entry name" value="RsuA_PseudoU_synthase"/>
</dbReference>
<dbReference type="EC" id="5.4.99.-" evidence="3"/>
<name>A0ABT9FJR1_9GAMM</name>
<dbReference type="NCBIfam" id="TIGR00093">
    <property type="entry name" value="pseudouridine synthase"/>
    <property type="match status" value="1"/>
</dbReference>
<organism evidence="6 7">
    <name type="scientific">Pseudoalteromonas marina</name>
    <dbReference type="NCBI Taxonomy" id="267375"/>
    <lineage>
        <taxon>Bacteria</taxon>
        <taxon>Pseudomonadati</taxon>
        <taxon>Pseudomonadota</taxon>
        <taxon>Gammaproteobacteria</taxon>
        <taxon>Alteromonadales</taxon>
        <taxon>Pseudoalteromonadaceae</taxon>
        <taxon>Pseudoalteromonas</taxon>
    </lineage>
</organism>
<feature type="region of interest" description="Disordered" evidence="4">
    <location>
        <begin position="1"/>
        <end position="39"/>
    </location>
</feature>
<dbReference type="PROSITE" id="PS01149">
    <property type="entry name" value="PSI_RSU"/>
    <property type="match status" value="1"/>
</dbReference>
<evidence type="ECO:0000256" key="1">
    <source>
        <dbReference type="ARBA" id="ARBA00008348"/>
    </source>
</evidence>
<evidence type="ECO:0000256" key="2">
    <source>
        <dbReference type="ARBA" id="ARBA00023235"/>
    </source>
</evidence>
<evidence type="ECO:0000256" key="3">
    <source>
        <dbReference type="RuleBase" id="RU003887"/>
    </source>
</evidence>
<dbReference type="EMBL" id="JAUYVT010000026">
    <property type="protein sequence ID" value="MDP2566825.1"/>
    <property type="molecule type" value="Genomic_DNA"/>
</dbReference>
<protein>
    <recommendedName>
        <fullName evidence="3">Pseudouridine synthase</fullName>
        <ecNumber evidence="3">5.4.99.-</ecNumber>
    </recommendedName>
</protein>
<dbReference type="Proteomes" id="UP001177212">
    <property type="component" value="Unassembled WGS sequence"/>
</dbReference>
<sequence length="227" mass="25642">MRSKSSNKQAPASSTKRNTGRTYSRSAIKKPTNKREIKPQIDAKDKKIVLFNKPFDVLCQFTDDADRKTLAEFIPIKDVYAAGRLDRDSEGLLLLTNCGKLQNTLTAPNKKTNKTYWVQVEGEPSTESIQALCKGVELKDGLTLPANVKMIEEPNIWQRTPPVRERKSIPTSWLSITINEGKNRQVRRMTAHIGHPTLRLIRYSIGNYTLDDINTGEYKIIKGSINA</sequence>
<keyword evidence="7" id="KW-1185">Reference proteome</keyword>
<evidence type="ECO:0000313" key="7">
    <source>
        <dbReference type="Proteomes" id="UP001177212"/>
    </source>
</evidence>